<gene>
    <name evidence="5" type="ORF">Z519_04685</name>
</gene>
<dbReference type="PRINTS" id="PR00421">
    <property type="entry name" value="THIOREDOXIN"/>
</dbReference>
<name>A0A0D2HMV4_CLAB1</name>
<evidence type="ECO:0000259" key="4">
    <source>
        <dbReference type="PROSITE" id="PS51532"/>
    </source>
</evidence>
<dbReference type="PROSITE" id="PS51352">
    <property type="entry name" value="THIOREDOXIN_2"/>
    <property type="match status" value="1"/>
</dbReference>
<dbReference type="InterPro" id="IPR005746">
    <property type="entry name" value="Thioredoxin"/>
</dbReference>
<dbReference type="GeneID" id="27697613"/>
<protein>
    <submittedName>
        <fullName evidence="5">Thioredoxin</fullName>
    </submittedName>
</protein>
<evidence type="ECO:0000256" key="1">
    <source>
        <dbReference type="ARBA" id="ARBA00008987"/>
    </source>
</evidence>
<dbReference type="InterPro" id="IPR036249">
    <property type="entry name" value="Thioredoxin-like_sf"/>
</dbReference>
<dbReference type="Gene3D" id="2.60.120.470">
    <property type="entry name" value="PITH domain"/>
    <property type="match status" value="1"/>
</dbReference>
<proteinExistence type="inferred from homology"/>
<dbReference type="GO" id="GO:0005737">
    <property type="term" value="C:cytoplasm"/>
    <property type="evidence" value="ECO:0007669"/>
    <property type="project" value="UniProtKB-ARBA"/>
</dbReference>
<dbReference type="InterPro" id="IPR013766">
    <property type="entry name" value="Thioredoxin_domain"/>
</dbReference>
<evidence type="ECO:0000256" key="2">
    <source>
        <dbReference type="ARBA" id="ARBA00023157"/>
    </source>
</evidence>
<dbReference type="OrthoDB" id="2121326at2759"/>
<keyword evidence="2" id="KW-1015">Disulfide bond</keyword>
<dbReference type="RefSeq" id="XP_016621377.1">
    <property type="nucleotide sequence ID" value="XM_016762430.1"/>
</dbReference>
<organism evidence="5">
    <name type="scientific">Cladophialophora bantiana (strain ATCC 10958 / CBS 173.52 / CDC B-1940 / NIH 8579)</name>
    <name type="common">Xylohypha bantiana</name>
    <dbReference type="NCBI Taxonomy" id="1442370"/>
    <lineage>
        <taxon>Eukaryota</taxon>
        <taxon>Fungi</taxon>
        <taxon>Dikarya</taxon>
        <taxon>Ascomycota</taxon>
        <taxon>Pezizomycotina</taxon>
        <taxon>Eurotiomycetes</taxon>
        <taxon>Chaetothyriomycetidae</taxon>
        <taxon>Chaetothyriales</taxon>
        <taxon>Herpotrichiellaceae</taxon>
        <taxon>Cladophialophora</taxon>
    </lineage>
</organism>
<feature type="domain" description="Thioredoxin" evidence="3">
    <location>
        <begin position="1"/>
        <end position="110"/>
    </location>
</feature>
<dbReference type="PROSITE" id="PS00194">
    <property type="entry name" value="THIOREDOXIN_1"/>
    <property type="match status" value="1"/>
</dbReference>
<dbReference type="Pfam" id="PF06201">
    <property type="entry name" value="PITH"/>
    <property type="match status" value="1"/>
</dbReference>
<feature type="domain" description="PITH" evidence="4">
    <location>
        <begin position="130"/>
        <end position="319"/>
    </location>
</feature>
<dbReference type="Gene3D" id="3.40.30.10">
    <property type="entry name" value="Glutaredoxin"/>
    <property type="match status" value="1"/>
</dbReference>
<dbReference type="VEuPathDB" id="FungiDB:Z519_04685"/>
<dbReference type="InterPro" id="IPR008979">
    <property type="entry name" value="Galactose-bd-like_sf"/>
</dbReference>
<dbReference type="CDD" id="cd02947">
    <property type="entry name" value="TRX_family"/>
    <property type="match status" value="1"/>
</dbReference>
<dbReference type="PANTHER" id="PTHR46115">
    <property type="entry name" value="THIOREDOXIN-LIKE PROTEIN 1"/>
    <property type="match status" value="1"/>
</dbReference>
<evidence type="ECO:0000259" key="3">
    <source>
        <dbReference type="PROSITE" id="PS51352"/>
    </source>
</evidence>
<comment type="similarity">
    <text evidence="1">Belongs to the thioredoxin family.</text>
</comment>
<dbReference type="HOGENOM" id="CLU_072377_0_0_1"/>
<dbReference type="InterPro" id="IPR037047">
    <property type="entry name" value="PITH_dom_sf"/>
</dbReference>
<dbReference type="NCBIfam" id="TIGR01068">
    <property type="entry name" value="thioredoxin"/>
    <property type="match status" value="1"/>
</dbReference>
<accession>A0A0D2HMV4</accession>
<dbReference type="GO" id="GO:0015035">
    <property type="term" value="F:protein-disulfide reductase activity"/>
    <property type="evidence" value="ECO:0007669"/>
    <property type="project" value="InterPro"/>
</dbReference>
<dbReference type="Pfam" id="PF00085">
    <property type="entry name" value="Thioredoxin"/>
    <property type="match status" value="1"/>
</dbReference>
<dbReference type="SUPFAM" id="SSF49785">
    <property type="entry name" value="Galactose-binding domain-like"/>
    <property type="match status" value="1"/>
</dbReference>
<sequence>MSNLLVHIESTDQFSALLSSSKIVVADFYADWCGPCKQIAPIFEKLAEQLSRPNQITFAKIDTDKQQDISRSYGIRALPTFVIFKNAQAVKFIQGADREGLSNAVKDLANEANKIETGEGSGNSSGDTWLGADLPRGYGDVTAQVDVVGMELLNWDSEHGNARTLISGSKPKGQAEAKLDWVESDTDEQLMLYLPFMSTLKIHSLHLTSLPGNTDDDASPSRPKLVKIYTNRPRILGFDEAEDTQVAQEITLSDKDWDAKTGTAKIELRIVKFQNVYSLVLFVVESEGDNEKVRIDRIRVIGETGEKRDGKIEKIAADD</sequence>
<dbReference type="InterPro" id="IPR017937">
    <property type="entry name" value="Thioredoxin_CS"/>
</dbReference>
<evidence type="ECO:0000313" key="5">
    <source>
        <dbReference type="EMBL" id="KIW94708.1"/>
    </source>
</evidence>
<reference evidence="5" key="1">
    <citation type="submission" date="2015-01" db="EMBL/GenBank/DDBJ databases">
        <title>The Genome Sequence of Cladophialophora bantiana CBS 173.52.</title>
        <authorList>
            <consortium name="The Broad Institute Genomics Platform"/>
            <person name="Cuomo C."/>
            <person name="de Hoog S."/>
            <person name="Gorbushina A."/>
            <person name="Stielow B."/>
            <person name="Teixiera M."/>
            <person name="Abouelleil A."/>
            <person name="Chapman S.B."/>
            <person name="Priest M."/>
            <person name="Young S.K."/>
            <person name="Wortman J."/>
            <person name="Nusbaum C."/>
            <person name="Birren B."/>
        </authorList>
    </citation>
    <scope>NUCLEOTIDE SEQUENCE [LARGE SCALE GENOMIC DNA]</scope>
    <source>
        <strain evidence="5">CBS 173.52</strain>
    </source>
</reference>
<dbReference type="EMBL" id="KN846985">
    <property type="protein sequence ID" value="KIW94708.1"/>
    <property type="molecule type" value="Genomic_DNA"/>
</dbReference>
<dbReference type="SUPFAM" id="SSF52833">
    <property type="entry name" value="Thioredoxin-like"/>
    <property type="match status" value="1"/>
</dbReference>
<dbReference type="PROSITE" id="PS51532">
    <property type="entry name" value="PITH"/>
    <property type="match status" value="1"/>
</dbReference>
<dbReference type="AlphaFoldDB" id="A0A0D2HMV4"/>
<dbReference type="InterPro" id="IPR010400">
    <property type="entry name" value="PITH_dom"/>
</dbReference>